<proteinExistence type="predicted"/>
<evidence type="ECO:0000256" key="3">
    <source>
        <dbReference type="ARBA" id="ARBA00023121"/>
    </source>
</evidence>
<sequence>MRNDTLIVEDLLLMMFDDRSGTIAGEGTLFYALGGAVLVELGLGGYVEVDGKQGLAGAKVRAVTGKQPSDPLLRTAHEKIAERERGVQSLLIAIGGDLRKPVLERLVERGMLRQESRRTLGVFRTTATTAADTSHKEAVTARVRAALVDGEEPDDRTAAVAGLLSASGTLPTLHRTIPWSGKVYRRAKELEQRSWGAEAVNAAVLRTVAAVSTSVVVTATT</sequence>
<dbReference type="InterPro" id="IPR008628">
    <property type="entry name" value="GPP34-like"/>
</dbReference>
<dbReference type="RefSeq" id="WP_149510334.1">
    <property type="nucleotide sequence ID" value="NZ_VDFC01000019.1"/>
</dbReference>
<comment type="subcellular location">
    <subcellularLocation>
        <location evidence="1">Golgi apparatus membrane</location>
        <topology evidence="1">Peripheral membrane protein</topology>
        <orientation evidence="1">Cytoplasmic side</orientation>
    </subcellularLocation>
</comment>
<reference evidence="5 6" key="1">
    <citation type="submission" date="2019-05" db="EMBL/GenBank/DDBJ databases">
        <authorList>
            <person name="Hariharan J."/>
            <person name="Choudoir M.J."/>
            <person name="Diebold P."/>
            <person name="Panke-Buisse K."/>
            <person name="Buckley D.H."/>
        </authorList>
    </citation>
    <scope>NUCLEOTIDE SEQUENCE [LARGE SCALE GENOMIC DNA]</scope>
    <source>
        <strain evidence="5 6">SUN51</strain>
    </source>
</reference>
<dbReference type="AlphaFoldDB" id="A0A5B0BGI4"/>
<keyword evidence="3" id="KW-0446">Lipid-binding</keyword>
<dbReference type="GO" id="GO:0005737">
    <property type="term" value="C:cytoplasm"/>
    <property type="evidence" value="ECO:0007669"/>
    <property type="project" value="UniProtKB-ARBA"/>
</dbReference>
<evidence type="ECO:0000313" key="5">
    <source>
        <dbReference type="EMBL" id="KAA0941140.1"/>
    </source>
</evidence>
<protein>
    <submittedName>
        <fullName evidence="5">GPP34 family phosphoprotein</fullName>
    </submittedName>
</protein>
<evidence type="ECO:0000313" key="6">
    <source>
        <dbReference type="Proteomes" id="UP000324965"/>
    </source>
</evidence>
<dbReference type="OrthoDB" id="4321663at2"/>
<keyword evidence="4" id="KW-0472">Membrane</keyword>
<evidence type="ECO:0000256" key="4">
    <source>
        <dbReference type="ARBA" id="ARBA00023136"/>
    </source>
</evidence>
<dbReference type="GO" id="GO:0070273">
    <property type="term" value="F:phosphatidylinositol-4-phosphate binding"/>
    <property type="evidence" value="ECO:0007669"/>
    <property type="project" value="InterPro"/>
</dbReference>
<comment type="caution">
    <text evidence="5">The sequence shown here is derived from an EMBL/GenBank/DDBJ whole genome shotgun (WGS) entry which is preliminary data.</text>
</comment>
<dbReference type="InterPro" id="IPR038261">
    <property type="entry name" value="GPP34-like_sf"/>
</dbReference>
<evidence type="ECO:0000256" key="2">
    <source>
        <dbReference type="ARBA" id="ARBA00023034"/>
    </source>
</evidence>
<keyword evidence="2" id="KW-0333">Golgi apparatus</keyword>
<organism evidence="5 6">
    <name type="scientific">Streptomyces apricus</name>
    <dbReference type="NCBI Taxonomy" id="1828112"/>
    <lineage>
        <taxon>Bacteria</taxon>
        <taxon>Bacillati</taxon>
        <taxon>Actinomycetota</taxon>
        <taxon>Actinomycetes</taxon>
        <taxon>Kitasatosporales</taxon>
        <taxon>Streptomycetaceae</taxon>
        <taxon>Streptomyces</taxon>
    </lineage>
</organism>
<gene>
    <name evidence="5" type="ORF">FGF04_06785</name>
</gene>
<evidence type="ECO:0000256" key="1">
    <source>
        <dbReference type="ARBA" id="ARBA00004255"/>
    </source>
</evidence>
<dbReference type="Pfam" id="PF05719">
    <property type="entry name" value="GPP34"/>
    <property type="match status" value="1"/>
</dbReference>
<name>A0A5B0BGI4_9ACTN</name>
<dbReference type="Proteomes" id="UP000324965">
    <property type="component" value="Unassembled WGS sequence"/>
</dbReference>
<dbReference type="GO" id="GO:0012505">
    <property type="term" value="C:endomembrane system"/>
    <property type="evidence" value="ECO:0007669"/>
    <property type="project" value="UniProtKB-ARBA"/>
</dbReference>
<dbReference type="Gene3D" id="1.10.3630.10">
    <property type="entry name" value="yeast vps74-n-term truncation variant domain like"/>
    <property type="match status" value="1"/>
</dbReference>
<keyword evidence="6" id="KW-1185">Reference proteome</keyword>
<accession>A0A5B0BGI4</accession>
<dbReference type="EMBL" id="VDFC01000019">
    <property type="protein sequence ID" value="KAA0941140.1"/>
    <property type="molecule type" value="Genomic_DNA"/>
</dbReference>